<dbReference type="EMBL" id="CP094534">
    <property type="protein sequence ID" value="UOE35527.1"/>
    <property type="molecule type" value="Genomic_DNA"/>
</dbReference>
<sequence length="119" mass="13073">MDLFTNIRKVAGWQLVSALLIAGCNAGPREENQASKPAYDPNAGFVPTADVAKKIAEAVWAPIYGQEHIEEEKPFRAVLTNNEVWVVQGSLPKQYALGGTAYIEINKRDGRILKVIHGK</sequence>
<evidence type="ECO:0000313" key="3">
    <source>
        <dbReference type="Proteomes" id="UP000831390"/>
    </source>
</evidence>
<dbReference type="InterPro" id="IPR028921">
    <property type="entry name" value="NTF2_fold_dom"/>
</dbReference>
<name>A0ABY4B8M6_9BACT</name>
<reference evidence="2 3" key="1">
    <citation type="submission" date="2022-03" db="EMBL/GenBank/DDBJ databases">
        <title>Hymenobactersp. isolated from the air.</title>
        <authorList>
            <person name="Won M."/>
            <person name="Kwon S.-W."/>
        </authorList>
    </citation>
    <scope>NUCLEOTIDE SEQUENCE [LARGE SCALE GENOMIC DNA]</scope>
    <source>
        <strain evidence="2 3">KACC 22596</strain>
    </source>
</reference>
<feature type="domain" description="NTF2 fold" evidence="1">
    <location>
        <begin position="52"/>
        <end position="119"/>
    </location>
</feature>
<evidence type="ECO:0000313" key="2">
    <source>
        <dbReference type="EMBL" id="UOE35527.1"/>
    </source>
</evidence>
<gene>
    <name evidence="2" type="ORF">MTP16_07705</name>
</gene>
<proteinExistence type="predicted"/>
<protein>
    <submittedName>
        <fullName evidence="2">YbbC/YhhH family protein</fullName>
    </submittedName>
</protein>
<dbReference type="RefSeq" id="WP_243517733.1">
    <property type="nucleotide sequence ID" value="NZ_CP094534.1"/>
</dbReference>
<dbReference type="Pfam" id="PF15631">
    <property type="entry name" value="Imm-NTF2-2"/>
    <property type="match status" value="1"/>
</dbReference>
<evidence type="ECO:0000259" key="1">
    <source>
        <dbReference type="Pfam" id="PF15631"/>
    </source>
</evidence>
<organism evidence="2 3">
    <name type="scientific">Hymenobacter monticola</name>
    <dbReference type="NCBI Taxonomy" id="1705399"/>
    <lineage>
        <taxon>Bacteria</taxon>
        <taxon>Pseudomonadati</taxon>
        <taxon>Bacteroidota</taxon>
        <taxon>Cytophagia</taxon>
        <taxon>Cytophagales</taxon>
        <taxon>Hymenobacteraceae</taxon>
        <taxon>Hymenobacter</taxon>
    </lineage>
</organism>
<keyword evidence="3" id="KW-1185">Reference proteome</keyword>
<accession>A0ABY4B8M6</accession>
<dbReference type="Proteomes" id="UP000831390">
    <property type="component" value="Chromosome"/>
</dbReference>